<feature type="binding site" evidence="5">
    <location>
        <position position="322"/>
    </location>
    <ligand>
        <name>Ca(2+)</name>
        <dbReference type="ChEBI" id="CHEBI:29108"/>
    </ligand>
</feature>
<dbReference type="CDD" id="cd03747">
    <property type="entry name" value="Ntn_PGA_like"/>
    <property type="match status" value="1"/>
</dbReference>
<dbReference type="Gene3D" id="2.30.120.10">
    <property type="match status" value="1"/>
</dbReference>
<accession>A0A1G7PVE1</accession>
<dbReference type="InterPro" id="IPR029055">
    <property type="entry name" value="Ntn_hydrolases_N"/>
</dbReference>
<proteinExistence type="inferred from homology"/>
<dbReference type="GO" id="GO:0046872">
    <property type="term" value="F:metal ion binding"/>
    <property type="evidence" value="ECO:0007669"/>
    <property type="project" value="UniProtKB-KW"/>
</dbReference>
<keyword evidence="5" id="KW-0106">Calcium</keyword>
<feature type="binding site" evidence="5">
    <location>
        <position position="325"/>
    </location>
    <ligand>
        <name>Ca(2+)</name>
        <dbReference type="ChEBI" id="CHEBI:29108"/>
    </ligand>
</feature>
<dbReference type="GO" id="GO:0017000">
    <property type="term" value="P:antibiotic biosynthetic process"/>
    <property type="evidence" value="ECO:0007669"/>
    <property type="project" value="InterPro"/>
</dbReference>
<evidence type="ECO:0000256" key="2">
    <source>
        <dbReference type="ARBA" id="ARBA00022801"/>
    </source>
</evidence>
<dbReference type="InterPro" id="IPR043146">
    <property type="entry name" value="Penicillin_amidase_N_B-knob"/>
</dbReference>
<feature type="active site" description="Nucleophile" evidence="4">
    <location>
        <position position="250"/>
    </location>
</feature>
<sequence>MKKKLLKNIFISLVLLAGVVFAFLYFTVQSSKAKLDGDLQINGISQPVTVTRDAVGIPTLIAKNDQDLYFAQGFIQAQDRLFQMDMARRQASGRLSEVVGEAAIENDKKFLLFDLRRAAERSLAAYSDETLAVIESFTKGVNEYIHYAKENNKLPYEFKMLGYQPEEWSVVDSLTIGKYMAYDLGGHFDYQAFNNWALNDLGEELFVELNEEAITKDKDIEEIITVNKKYQVGVSKKMASLDLPNVYNGSNNWVLSGAKTETGQPILADDPHLTLSTPSIWYQMVLKSPSQKVSGVIFTGIPGIILGNNENIAWGVTNYGPDVQDLFIEKRNPNDLSQFELDGKYYDSEVVEHEIKVKGKDSISFNIEYSKNGIIVDDLVKIKNSNTSVSMKWTAHEPSTELDAILALNKAENWQEFEEGLLNFTTPAQNFVYADKAGNIGMKSNGNIPIRKKGNGILLVPGYDSSYGWDGYVAFDKLPKQFNPKKGYLATANVQTDENLAYHTSNIYAEPYRMDRIDQVLSQDKQFTTQDMKDLQMDIQNLAAEEFLDKFLENMDTSVIDKSILNDLKAWDKKDSKDSLAALVFNKWLYKTQAYLFENIMSKEAFEFMKYKDHYAHIILRKVFGGQESQLVERLGGIQTVLENSYKETIEDLKEKQGGNPANWKWGQSHKLYLKHPLAGASPILDRLFSPEKVKMSGSKYTVMAARENSDDLVNHGASWRFIYDFSTNIGEHIVTPGQSGHFLSDYYDDQIDNWIKGEYTKVDLNAIQVDHTLTLHP</sequence>
<dbReference type="STRING" id="120956.SAMN05421791_101389"/>
<dbReference type="PANTHER" id="PTHR34218">
    <property type="entry name" value="PEPTIDASE S45 PENICILLIN AMIDASE"/>
    <property type="match status" value="1"/>
</dbReference>
<dbReference type="GO" id="GO:0016811">
    <property type="term" value="F:hydrolase activity, acting on carbon-nitrogen (but not peptide) bonds, in linear amides"/>
    <property type="evidence" value="ECO:0007669"/>
    <property type="project" value="InterPro"/>
</dbReference>
<dbReference type="Proteomes" id="UP000199708">
    <property type="component" value="Unassembled WGS sequence"/>
</dbReference>
<dbReference type="EMBL" id="FNCK01000001">
    <property type="protein sequence ID" value="SDF90224.1"/>
    <property type="molecule type" value="Genomic_DNA"/>
</dbReference>
<evidence type="ECO:0000313" key="6">
    <source>
        <dbReference type="EMBL" id="SDF90224.1"/>
    </source>
</evidence>
<protein>
    <submittedName>
        <fullName evidence="6">Penicillin amidase</fullName>
    </submittedName>
</protein>
<dbReference type="RefSeq" id="WP_090289078.1">
    <property type="nucleotide sequence ID" value="NZ_FNCK01000001.1"/>
</dbReference>
<dbReference type="Gene3D" id="3.60.20.10">
    <property type="entry name" value="Glutamine Phosphoribosylpyrophosphate, subunit 1, domain 1"/>
    <property type="match status" value="1"/>
</dbReference>
<dbReference type="InterPro" id="IPR002692">
    <property type="entry name" value="S45"/>
</dbReference>
<comment type="cofactor">
    <cofactor evidence="5">
        <name>Ca(2+)</name>
        <dbReference type="ChEBI" id="CHEBI:29108"/>
    </cofactor>
    <text evidence="5">Binds 1 Ca(2+) ion per dimer.</text>
</comment>
<reference evidence="6 7" key="1">
    <citation type="submission" date="2016-10" db="EMBL/GenBank/DDBJ databases">
        <authorList>
            <person name="de Groot N.N."/>
        </authorList>
    </citation>
    <scope>NUCLEOTIDE SEQUENCE [LARGE SCALE GENOMIC DNA]</scope>
    <source>
        <strain evidence="6 7">ATCC BAA-466</strain>
    </source>
</reference>
<dbReference type="Pfam" id="PF01804">
    <property type="entry name" value="Penicil_amidase"/>
    <property type="match status" value="1"/>
</dbReference>
<evidence type="ECO:0000313" key="7">
    <source>
        <dbReference type="Proteomes" id="UP000199708"/>
    </source>
</evidence>
<comment type="similarity">
    <text evidence="1">Belongs to the peptidase S45 family.</text>
</comment>
<evidence type="ECO:0000256" key="1">
    <source>
        <dbReference type="ARBA" id="ARBA00006586"/>
    </source>
</evidence>
<dbReference type="PIRSF" id="PIRSF001227">
    <property type="entry name" value="Pen_acylase"/>
    <property type="match status" value="1"/>
</dbReference>
<gene>
    <name evidence="6" type="ORF">SAMN05421791_101389</name>
</gene>
<dbReference type="InterPro" id="IPR014395">
    <property type="entry name" value="Pen/GL7ACA/AHL_acylase"/>
</dbReference>
<evidence type="ECO:0000256" key="4">
    <source>
        <dbReference type="PIRSR" id="PIRSR001227-1"/>
    </source>
</evidence>
<keyword evidence="2" id="KW-0378">Hydrolase</keyword>
<keyword evidence="3" id="KW-0865">Zymogen</keyword>
<name>A0A1G7PVE1_9LACT</name>
<dbReference type="InterPro" id="IPR023343">
    <property type="entry name" value="Penicillin_amidase_dom1"/>
</dbReference>
<dbReference type="Gene3D" id="1.10.1400.10">
    <property type="match status" value="1"/>
</dbReference>
<keyword evidence="7" id="KW-1185">Reference proteome</keyword>
<evidence type="ECO:0000256" key="3">
    <source>
        <dbReference type="ARBA" id="ARBA00023145"/>
    </source>
</evidence>
<keyword evidence="5" id="KW-0479">Metal-binding</keyword>
<dbReference type="AlphaFoldDB" id="A0A1G7PVE1"/>
<dbReference type="OrthoDB" id="9759796at2"/>
<organism evidence="6 7">
    <name type="scientific">Facklamia miroungae</name>
    <dbReference type="NCBI Taxonomy" id="120956"/>
    <lineage>
        <taxon>Bacteria</taxon>
        <taxon>Bacillati</taxon>
        <taxon>Bacillota</taxon>
        <taxon>Bacilli</taxon>
        <taxon>Lactobacillales</taxon>
        <taxon>Aerococcaceae</taxon>
        <taxon>Facklamia</taxon>
    </lineage>
</organism>
<dbReference type="Gene3D" id="1.10.439.10">
    <property type="entry name" value="Penicillin Amidohydrolase, domain 1"/>
    <property type="match status" value="1"/>
</dbReference>
<evidence type="ECO:0000256" key="5">
    <source>
        <dbReference type="PIRSR" id="PIRSR001227-2"/>
    </source>
</evidence>
<dbReference type="SUPFAM" id="SSF56235">
    <property type="entry name" value="N-terminal nucleophile aminohydrolases (Ntn hydrolases)"/>
    <property type="match status" value="1"/>
</dbReference>
<dbReference type="PANTHER" id="PTHR34218:SF4">
    <property type="entry name" value="ACYL-HOMOSERINE LACTONE ACYLASE QUIP"/>
    <property type="match status" value="1"/>
</dbReference>
<dbReference type="InterPro" id="IPR043147">
    <property type="entry name" value="Penicillin_amidase_A-knob"/>
</dbReference>